<dbReference type="InterPro" id="IPR029046">
    <property type="entry name" value="LolA/LolB/LppX"/>
</dbReference>
<keyword evidence="15" id="KW-1185">Reference proteome</keyword>
<keyword evidence="12 14" id="KW-0449">Lipoprotein</keyword>
<keyword evidence="9" id="KW-0564">Palmitate</keyword>
<dbReference type="GO" id="GO:0015031">
    <property type="term" value="P:protein transport"/>
    <property type="evidence" value="ECO:0007669"/>
    <property type="project" value="UniProtKB-KW"/>
</dbReference>
<evidence type="ECO:0000256" key="6">
    <source>
        <dbReference type="ARBA" id="ARBA00022729"/>
    </source>
</evidence>
<dbReference type="EMBL" id="ATGI01000006">
    <property type="protein sequence ID" value="EPF79933.1"/>
    <property type="molecule type" value="Genomic_DNA"/>
</dbReference>
<evidence type="ECO:0000256" key="1">
    <source>
        <dbReference type="ARBA" id="ARBA00004459"/>
    </source>
</evidence>
<evidence type="ECO:0000256" key="3">
    <source>
        <dbReference type="ARBA" id="ARBA00011245"/>
    </source>
</evidence>
<dbReference type="GO" id="GO:0009279">
    <property type="term" value="C:cell outer membrane"/>
    <property type="evidence" value="ECO:0007669"/>
    <property type="project" value="UniProtKB-SubCell"/>
</dbReference>
<dbReference type="HOGENOM" id="CLU_092816_2_0_6"/>
<evidence type="ECO:0000256" key="7">
    <source>
        <dbReference type="ARBA" id="ARBA00022927"/>
    </source>
</evidence>
<reference evidence="14 15" key="1">
    <citation type="submission" date="2013-06" db="EMBL/GenBank/DDBJ databases">
        <title>The Genome Sequence of Acinetobacter rudis CIP 110305.</title>
        <authorList>
            <consortium name="The Broad Institute Genome Sequencing Platform"/>
            <consortium name="The Broad Institute Genome Sequencing Center for Infectious Disease"/>
            <person name="Cerqueira G."/>
            <person name="Feldgarden M."/>
            <person name="Courvalin P."/>
            <person name="Perichon B."/>
            <person name="Grillot-Courvalin C."/>
            <person name="Clermont D."/>
            <person name="Rocha E."/>
            <person name="Yoon E.-J."/>
            <person name="Nemec A."/>
            <person name="Young S.K."/>
            <person name="Zeng Q."/>
            <person name="Gargeya S."/>
            <person name="Fitzgerald M."/>
            <person name="Abouelleil A."/>
            <person name="Alvarado L."/>
            <person name="Berlin A.M."/>
            <person name="Chapman S.B."/>
            <person name="Dewar J."/>
            <person name="Goldberg J."/>
            <person name="Griggs A."/>
            <person name="Gujja S."/>
            <person name="Hansen M."/>
            <person name="Howarth C."/>
            <person name="Imamovic A."/>
            <person name="Larimer J."/>
            <person name="McCowan C."/>
            <person name="Murphy C."/>
            <person name="Pearson M."/>
            <person name="Priest M."/>
            <person name="Roberts A."/>
            <person name="Saif S."/>
            <person name="Shea T."/>
            <person name="Sykes S."/>
            <person name="Wortman J."/>
            <person name="Nusbaum C."/>
            <person name="Birren B."/>
        </authorList>
    </citation>
    <scope>NUCLEOTIDE SEQUENCE [LARGE SCALE GENOMIC DNA]</scope>
    <source>
        <strain evidence="14 15">CIP 110305</strain>
    </source>
</reference>
<sequence>MMFQAQVKYLAAACVALSLLSGCQTVGKKPAINTAPLEAGQDPTKQFSLEGKIGVKTPKQSGSAFYTWQQDQDQFSIQLNGILGIGKTIIEGQPGQVTLDSSKTGLISATTPEELLERATGWIAPITYIIDWVRAQPATNEAELERDEQQRLIKINEADWNVDLSYADQDTLPNKLIMRQTYQSGEEIKITLLIQKR</sequence>
<evidence type="ECO:0000256" key="5">
    <source>
        <dbReference type="ARBA" id="ARBA00022448"/>
    </source>
</evidence>
<dbReference type="Gene3D" id="2.50.20.10">
    <property type="entry name" value="Lipoprotein localisation LolA/LolB/LppX"/>
    <property type="match status" value="1"/>
</dbReference>
<dbReference type="CDD" id="cd16326">
    <property type="entry name" value="LolB"/>
    <property type="match status" value="1"/>
</dbReference>
<feature type="chain" id="PRO_5004523702" description="Outer-membrane lipoprotein LolB" evidence="13">
    <location>
        <begin position="24"/>
        <end position="197"/>
    </location>
</feature>
<dbReference type="InterPro" id="IPR004565">
    <property type="entry name" value="OM_lipoprot_LolB"/>
</dbReference>
<comment type="subcellular location">
    <subcellularLocation>
        <location evidence="1">Cell outer membrane</location>
        <topology evidence="1">Lipid-anchor</topology>
    </subcellularLocation>
</comment>
<comment type="similarity">
    <text evidence="2">Belongs to the LolB family.</text>
</comment>
<name>S3NNI1_9GAMM</name>
<evidence type="ECO:0000256" key="13">
    <source>
        <dbReference type="SAM" id="SignalP"/>
    </source>
</evidence>
<keyword evidence="7" id="KW-0653">Protein transport</keyword>
<dbReference type="STRING" id="632955.GCA_000829675_01931"/>
<dbReference type="eggNOG" id="COG3017">
    <property type="taxonomic scope" value="Bacteria"/>
</dbReference>
<comment type="caution">
    <text evidence="14">The sequence shown here is derived from an EMBL/GenBank/DDBJ whole genome shotgun (WGS) entry which is preliminary data.</text>
</comment>
<dbReference type="Pfam" id="PF03550">
    <property type="entry name" value="LolB"/>
    <property type="match status" value="1"/>
</dbReference>
<evidence type="ECO:0000256" key="10">
    <source>
        <dbReference type="ARBA" id="ARBA00023186"/>
    </source>
</evidence>
<gene>
    <name evidence="14" type="ORF">F945_00823</name>
</gene>
<dbReference type="PATRIC" id="fig|421052.3.peg.815"/>
<evidence type="ECO:0000256" key="9">
    <source>
        <dbReference type="ARBA" id="ARBA00023139"/>
    </source>
</evidence>
<evidence type="ECO:0000313" key="15">
    <source>
        <dbReference type="Proteomes" id="UP000014568"/>
    </source>
</evidence>
<organism evidence="14 15">
    <name type="scientific">Acinetobacter rudis CIP 110305</name>
    <dbReference type="NCBI Taxonomy" id="421052"/>
    <lineage>
        <taxon>Bacteria</taxon>
        <taxon>Pseudomonadati</taxon>
        <taxon>Pseudomonadota</taxon>
        <taxon>Gammaproteobacteria</taxon>
        <taxon>Moraxellales</taxon>
        <taxon>Moraxellaceae</taxon>
        <taxon>Acinetobacter</taxon>
    </lineage>
</organism>
<dbReference type="SUPFAM" id="SSF89392">
    <property type="entry name" value="Prokaryotic lipoproteins and lipoprotein localization factors"/>
    <property type="match status" value="1"/>
</dbReference>
<evidence type="ECO:0000313" key="14">
    <source>
        <dbReference type="EMBL" id="EPF79933.1"/>
    </source>
</evidence>
<dbReference type="AlphaFoldDB" id="S3NNI1"/>
<keyword evidence="10" id="KW-0143">Chaperone</keyword>
<keyword evidence="11" id="KW-0998">Cell outer membrane</keyword>
<feature type="signal peptide" evidence="13">
    <location>
        <begin position="1"/>
        <end position="23"/>
    </location>
</feature>
<keyword evidence="5" id="KW-0813">Transport</keyword>
<keyword evidence="6 13" id="KW-0732">Signal</keyword>
<evidence type="ECO:0000256" key="2">
    <source>
        <dbReference type="ARBA" id="ARBA00009696"/>
    </source>
</evidence>
<comment type="subunit">
    <text evidence="3">Monomer.</text>
</comment>
<dbReference type="Proteomes" id="UP000014568">
    <property type="component" value="Unassembled WGS sequence"/>
</dbReference>
<evidence type="ECO:0000256" key="8">
    <source>
        <dbReference type="ARBA" id="ARBA00023136"/>
    </source>
</evidence>
<protein>
    <recommendedName>
        <fullName evidence="4">Outer-membrane lipoprotein LolB</fullName>
    </recommendedName>
</protein>
<dbReference type="NCBIfam" id="TIGR00548">
    <property type="entry name" value="lolB"/>
    <property type="match status" value="1"/>
</dbReference>
<evidence type="ECO:0000256" key="12">
    <source>
        <dbReference type="ARBA" id="ARBA00023288"/>
    </source>
</evidence>
<keyword evidence="8" id="KW-0472">Membrane</keyword>
<evidence type="ECO:0000256" key="11">
    <source>
        <dbReference type="ARBA" id="ARBA00023237"/>
    </source>
</evidence>
<evidence type="ECO:0000256" key="4">
    <source>
        <dbReference type="ARBA" id="ARBA00016202"/>
    </source>
</evidence>
<proteinExistence type="inferred from homology"/>
<accession>S3NNI1</accession>